<dbReference type="SUPFAM" id="SSF56935">
    <property type="entry name" value="Porins"/>
    <property type="match status" value="1"/>
</dbReference>
<dbReference type="InterPro" id="IPR008969">
    <property type="entry name" value="CarboxyPept-like_regulatory"/>
</dbReference>
<dbReference type="AlphaFoldDB" id="K1TKG1"/>
<comment type="caution">
    <text evidence="1">The sequence shown here is derived from an EMBL/GenBank/DDBJ whole genome shotgun (WGS) entry which is preliminary data.</text>
</comment>
<sequence length="323" mass="35420">MFLFPITLFAQQRVDVTGKTLVVSNNGEGQEVLPYTNILVLEAGDSTLVKGVMSDAGGNFRLSFHAKKESPYLLKVSYIGMKPEFRALNTGKTKIHVGNIVLTEGLELSEVVVTAPIKEVELVGDTTVINADAYRIPEGSNLEELVKKIPGLEYDRQNKTLVYNGLPIAEINVNGEAFFAGNHALALENLPADLVSRIKVYDKRSEMEKFMGIKTGEENYVLDLQTKKEFNGTLMTSVAAGKGNNKKKEAELISNFFKTGGENLSVIAKSGNRNMTSANKDNRQDNVAVNFLKKFGKKIHLNGNVMYSNAINGNRGHLTTSNT</sequence>
<accession>K1TKG1</accession>
<dbReference type="EMBL" id="AJWZ01001502">
    <property type="protein sequence ID" value="EKC73587.1"/>
    <property type="molecule type" value="Genomic_DNA"/>
</dbReference>
<name>K1TKG1_9ZZZZ</name>
<gene>
    <name evidence="1" type="ORF">OBE_02311</name>
</gene>
<evidence type="ECO:0008006" key="2">
    <source>
        <dbReference type="Google" id="ProtNLM"/>
    </source>
</evidence>
<protein>
    <recommendedName>
        <fullName evidence="2">TonB-dependent receptor</fullName>
    </recommendedName>
</protein>
<proteinExistence type="predicted"/>
<evidence type="ECO:0000313" key="1">
    <source>
        <dbReference type="EMBL" id="EKC73587.1"/>
    </source>
</evidence>
<reference evidence="1" key="1">
    <citation type="journal article" date="2013" name="Environ. Microbiol.">
        <title>Microbiota from the distal guts of lean and obese adolescents exhibit partial functional redundancy besides clear differences in community structure.</title>
        <authorList>
            <person name="Ferrer M."/>
            <person name="Ruiz A."/>
            <person name="Lanza F."/>
            <person name="Haange S.B."/>
            <person name="Oberbach A."/>
            <person name="Till H."/>
            <person name="Bargiela R."/>
            <person name="Campoy C."/>
            <person name="Segura M.T."/>
            <person name="Richter M."/>
            <person name="von Bergen M."/>
            <person name="Seifert J."/>
            <person name="Suarez A."/>
        </authorList>
    </citation>
    <scope>NUCLEOTIDE SEQUENCE</scope>
</reference>
<organism evidence="1">
    <name type="scientific">human gut metagenome</name>
    <dbReference type="NCBI Taxonomy" id="408170"/>
    <lineage>
        <taxon>unclassified sequences</taxon>
        <taxon>metagenomes</taxon>
        <taxon>organismal metagenomes</taxon>
    </lineage>
</organism>
<dbReference type="SUPFAM" id="SSF49464">
    <property type="entry name" value="Carboxypeptidase regulatory domain-like"/>
    <property type="match status" value="1"/>
</dbReference>